<proteinExistence type="predicted"/>
<dbReference type="Pfam" id="PF18037">
    <property type="entry name" value="Ubiquitin_5"/>
    <property type="match status" value="1"/>
</dbReference>
<dbReference type="GeneTree" id="ENSGT00390000010557"/>
<sequence length="149" mass="17058">MWKKNIQAKLTQLVRKERRQLWKPPYTDENNEGGLVLKALAKKDSDKTECCGNEIEKIREEICCNTVEREKGNENDKTAGIAAVEVFLPPRLRKDRKNFLKTQLYIPGRELSSKNINSSKVMGYSTHPAKQGPLSGQQEWRCSPEDSSH</sequence>
<reference evidence="3" key="3">
    <citation type="submission" date="2025-09" db="UniProtKB">
        <authorList>
            <consortium name="Ensembl"/>
        </authorList>
    </citation>
    <scope>IDENTIFICATION</scope>
    <source>
        <strain evidence="3">Thoroughbred</strain>
    </source>
</reference>
<evidence type="ECO:0000313" key="3">
    <source>
        <dbReference type="Ensembl" id="ENSECAP00000067788.1"/>
    </source>
</evidence>
<evidence type="ECO:0000313" key="4">
    <source>
        <dbReference type="Proteomes" id="UP000002281"/>
    </source>
</evidence>
<feature type="domain" description="NEDD8 ultimate buster 1 ubiquitin-like" evidence="2">
    <location>
        <begin position="81"/>
        <end position="114"/>
    </location>
</feature>
<name>A0A9L0S0Y1_HORSE</name>
<reference evidence="3" key="2">
    <citation type="submission" date="2025-08" db="UniProtKB">
        <authorList>
            <consortium name="Ensembl"/>
        </authorList>
    </citation>
    <scope>IDENTIFICATION</scope>
    <source>
        <strain evidence="3">Thoroughbred</strain>
    </source>
</reference>
<dbReference type="PANTHER" id="PTHR12948:SF3">
    <property type="entry name" value="NEDD8 ULTIMATE BUSTER 1"/>
    <property type="match status" value="1"/>
</dbReference>
<reference evidence="3 4" key="1">
    <citation type="journal article" date="2009" name="Science">
        <title>Genome sequence, comparative analysis, and population genetics of the domestic horse.</title>
        <authorList>
            <consortium name="Broad Institute Genome Sequencing Platform"/>
            <consortium name="Broad Institute Whole Genome Assembly Team"/>
            <person name="Wade C.M."/>
            <person name="Giulotto E."/>
            <person name="Sigurdsson S."/>
            <person name="Zoli M."/>
            <person name="Gnerre S."/>
            <person name="Imsland F."/>
            <person name="Lear T.L."/>
            <person name="Adelson D.L."/>
            <person name="Bailey E."/>
            <person name="Bellone R.R."/>
            <person name="Bloecker H."/>
            <person name="Distl O."/>
            <person name="Edgar R.C."/>
            <person name="Garber M."/>
            <person name="Leeb T."/>
            <person name="Mauceli E."/>
            <person name="MacLeod J.N."/>
            <person name="Penedo M.C.T."/>
            <person name="Raison J.M."/>
            <person name="Sharpe T."/>
            <person name="Vogel J."/>
            <person name="Andersson L."/>
            <person name="Antczak D.F."/>
            <person name="Biagi T."/>
            <person name="Binns M.M."/>
            <person name="Chowdhary B.P."/>
            <person name="Coleman S.J."/>
            <person name="Della Valle G."/>
            <person name="Fryc S."/>
            <person name="Guerin G."/>
            <person name="Hasegawa T."/>
            <person name="Hill E.W."/>
            <person name="Jurka J."/>
            <person name="Kiialainen A."/>
            <person name="Lindgren G."/>
            <person name="Liu J."/>
            <person name="Magnani E."/>
            <person name="Mickelson J.R."/>
            <person name="Murray J."/>
            <person name="Nergadze S.G."/>
            <person name="Onofrio R."/>
            <person name="Pedroni S."/>
            <person name="Piras M.F."/>
            <person name="Raudsepp T."/>
            <person name="Rocchi M."/>
            <person name="Roeed K.H."/>
            <person name="Ryder O.A."/>
            <person name="Searle S."/>
            <person name="Skow L."/>
            <person name="Swinburne J.E."/>
            <person name="Syvaenen A.C."/>
            <person name="Tozaki T."/>
            <person name="Valberg S.J."/>
            <person name="Vaudin M."/>
            <person name="White J.R."/>
            <person name="Zody M.C."/>
            <person name="Lander E.S."/>
            <person name="Lindblad-Toh K."/>
        </authorList>
    </citation>
    <scope>NUCLEOTIDE SEQUENCE [LARGE SCALE GENOMIC DNA]</scope>
    <source>
        <strain evidence="3 4">Thoroughbred</strain>
    </source>
</reference>
<evidence type="ECO:0000259" key="2">
    <source>
        <dbReference type="Pfam" id="PF18037"/>
    </source>
</evidence>
<keyword evidence="4" id="KW-1185">Reference proteome</keyword>
<dbReference type="InterPro" id="IPR041207">
    <property type="entry name" value="NUB1_ubiquitin-like_dom"/>
</dbReference>
<dbReference type="Proteomes" id="UP000002281">
    <property type="component" value="Chromosome 17"/>
</dbReference>
<organism evidence="3 4">
    <name type="scientific">Equus caballus</name>
    <name type="common">Horse</name>
    <dbReference type="NCBI Taxonomy" id="9796"/>
    <lineage>
        <taxon>Eukaryota</taxon>
        <taxon>Metazoa</taxon>
        <taxon>Chordata</taxon>
        <taxon>Craniata</taxon>
        <taxon>Vertebrata</taxon>
        <taxon>Euteleostomi</taxon>
        <taxon>Mammalia</taxon>
        <taxon>Eutheria</taxon>
        <taxon>Laurasiatheria</taxon>
        <taxon>Perissodactyla</taxon>
        <taxon>Equidae</taxon>
        <taxon>Equus</taxon>
    </lineage>
</organism>
<dbReference type="AlphaFoldDB" id="A0A9L0S0Y1"/>
<dbReference type="PANTHER" id="PTHR12948">
    <property type="entry name" value="NEDD8 ULTIMATE BUSTER-1 BS4 PROTEIN"/>
    <property type="match status" value="1"/>
</dbReference>
<feature type="region of interest" description="Disordered" evidence="1">
    <location>
        <begin position="116"/>
        <end position="149"/>
    </location>
</feature>
<evidence type="ECO:0000256" key="1">
    <source>
        <dbReference type="SAM" id="MobiDB-lite"/>
    </source>
</evidence>
<dbReference type="InterPro" id="IPR039749">
    <property type="entry name" value="NUB1"/>
</dbReference>
<protein>
    <recommendedName>
        <fullName evidence="2">NEDD8 ultimate buster 1 ubiquitin-like domain-containing protein</fullName>
    </recommendedName>
</protein>
<dbReference type="Ensembl" id="ENSECAT00000092025.1">
    <property type="protein sequence ID" value="ENSECAP00000067788.1"/>
    <property type="gene ID" value="ENSECAG00000053922.1"/>
</dbReference>
<accession>A0A9L0S0Y1</accession>